<feature type="compositionally biased region" description="Polar residues" evidence="1">
    <location>
        <begin position="342"/>
        <end position="359"/>
    </location>
</feature>
<dbReference type="Proteomes" id="UP000027222">
    <property type="component" value="Unassembled WGS sequence"/>
</dbReference>
<protein>
    <submittedName>
        <fullName evidence="2">Uncharacterized protein</fullName>
    </submittedName>
</protein>
<name>A0A067SAR5_GALM3</name>
<feature type="compositionally biased region" description="Polar residues" evidence="1">
    <location>
        <begin position="251"/>
        <end position="262"/>
    </location>
</feature>
<sequence>MAEEANPKAKYPASYGLPPRPPTASTPLWEHLLHPRNRAPTALTDMPIIAPPLGPLDKNATSMRILLHDTQANFEKFAKHVGQLFDEVKEAKQEMKTTHSLFERDRESLMGDIIDLVNRSQKEVQKSIGTPSQQNCVDNLFKDVNHRLSGLDQRLDALQAFNQTHTQALQTQIQAVQILLDKQGSIITAVLPLLPLLQAVPLHIDAAKANLSETLTKLLSDRNSTGDSAALPSATVHSSDDQTRKRKRINADNSLSPQSSVETPYKKARVDDISRDSAPKLPSVSNVDNSKAAVHPDEHTTASSSSALSSPLDVQDSSRRNQQSTKSTTGVSPPITDVRTAPLSSASRRGTFAVPTTATPRRPLGDLPIRVPSSRQSSARRYPSLLNHAVPEAPSERSCSLAAAFSAATLPGLTPTAARPPRILRVHASFANPNRTGTHSDVSRSVTPVATSHPIRGPIHHTPSFAGHTRPSPLAVSRTALVDKNFDIEKLETKLEAPADLGPRPLKNQATLQTISLTSPSIKPKSQSVPLAITLARLKDRRSPIREGRRFIPLVDSEDEENDEM</sequence>
<dbReference type="HOGENOM" id="CLU_563907_0_0_1"/>
<evidence type="ECO:0000256" key="1">
    <source>
        <dbReference type="SAM" id="MobiDB-lite"/>
    </source>
</evidence>
<evidence type="ECO:0000313" key="2">
    <source>
        <dbReference type="EMBL" id="KDR67995.1"/>
    </source>
</evidence>
<feature type="compositionally biased region" description="Basic and acidic residues" evidence="1">
    <location>
        <begin position="264"/>
        <end position="278"/>
    </location>
</feature>
<dbReference type="AlphaFoldDB" id="A0A067SAR5"/>
<evidence type="ECO:0000313" key="3">
    <source>
        <dbReference type="Proteomes" id="UP000027222"/>
    </source>
</evidence>
<gene>
    <name evidence="2" type="ORF">GALMADRAFT_283289</name>
</gene>
<reference evidence="3" key="1">
    <citation type="journal article" date="2014" name="Proc. Natl. Acad. Sci. U.S.A.">
        <title>Extensive sampling of basidiomycete genomes demonstrates inadequacy of the white-rot/brown-rot paradigm for wood decay fungi.</title>
        <authorList>
            <person name="Riley R."/>
            <person name="Salamov A.A."/>
            <person name="Brown D.W."/>
            <person name="Nagy L.G."/>
            <person name="Floudas D."/>
            <person name="Held B.W."/>
            <person name="Levasseur A."/>
            <person name="Lombard V."/>
            <person name="Morin E."/>
            <person name="Otillar R."/>
            <person name="Lindquist E.A."/>
            <person name="Sun H."/>
            <person name="LaButti K.M."/>
            <person name="Schmutz J."/>
            <person name="Jabbour D."/>
            <person name="Luo H."/>
            <person name="Baker S.E."/>
            <person name="Pisabarro A.G."/>
            <person name="Walton J.D."/>
            <person name="Blanchette R.A."/>
            <person name="Henrissat B."/>
            <person name="Martin F."/>
            <person name="Cullen D."/>
            <person name="Hibbett D.S."/>
            <person name="Grigoriev I.V."/>
        </authorList>
    </citation>
    <scope>NUCLEOTIDE SEQUENCE [LARGE SCALE GENOMIC DNA]</scope>
    <source>
        <strain evidence="3">CBS 339.88</strain>
    </source>
</reference>
<keyword evidence="3" id="KW-1185">Reference proteome</keyword>
<dbReference type="STRING" id="685588.A0A067SAR5"/>
<organism evidence="2 3">
    <name type="scientific">Galerina marginata (strain CBS 339.88)</name>
    <dbReference type="NCBI Taxonomy" id="685588"/>
    <lineage>
        <taxon>Eukaryota</taxon>
        <taxon>Fungi</taxon>
        <taxon>Dikarya</taxon>
        <taxon>Basidiomycota</taxon>
        <taxon>Agaricomycotina</taxon>
        <taxon>Agaricomycetes</taxon>
        <taxon>Agaricomycetidae</taxon>
        <taxon>Agaricales</taxon>
        <taxon>Agaricineae</taxon>
        <taxon>Strophariaceae</taxon>
        <taxon>Galerina</taxon>
    </lineage>
</organism>
<dbReference type="OrthoDB" id="3270311at2759"/>
<proteinExistence type="predicted"/>
<feature type="region of interest" description="Disordered" evidence="1">
    <location>
        <begin position="225"/>
        <end position="380"/>
    </location>
</feature>
<feature type="region of interest" description="Disordered" evidence="1">
    <location>
        <begin position="1"/>
        <end position="22"/>
    </location>
</feature>
<dbReference type="EMBL" id="KL142411">
    <property type="protein sequence ID" value="KDR67995.1"/>
    <property type="molecule type" value="Genomic_DNA"/>
</dbReference>
<accession>A0A067SAR5</accession>
<feature type="compositionally biased region" description="Polar residues" evidence="1">
    <location>
        <begin position="320"/>
        <end position="331"/>
    </location>
</feature>